<protein>
    <submittedName>
        <fullName evidence="1">Uncharacterized protein</fullName>
    </submittedName>
</protein>
<evidence type="ECO:0000313" key="1">
    <source>
        <dbReference type="EMBL" id="GIE12718.1"/>
    </source>
</evidence>
<accession>A0A919J4B2</accession>
<sequence>MRLDVGVVGGDLGRAGLEVEAFTFAFVGHGGSLRGAGGLFGGPAHRGLLADVRRLGLLSCPDLPGVLALQGSDDAFTPSQ</sequence>
<dbReference type="AlphaFoldDB" id="A0A919J4B2"/>
<evidence type="ECO:0000313" key="2">
    <source>
        <dbReference type="Proteomes" id="UP000598174"/>
    </source>
</evidence>
<comment type="caution">
    <text evidence="1">The sequence shown here is derived from an EMBL/GenBank/DDBJ whole genome shotgun (WGS) entry which is preliminary data.</text>
</comment>
<name>A0A919J4B2_9ACTN</name>
<dbReference type="Proteomes" id="UP000598174">
    <property type="component" value="Unassembled WGS sequence"/>
</dbReference>
<proteinExistence type="predicted"/>
<reference evidence="1" key="1">
    <citation type="submission" date="2021-01" db="EMBL/GenBank/DDBJ databases">
        <title>Whole genome shotgun sequence of Actinoplanes ferrugineus NBRC 15555.</title>
        <authorList>
            <person name="Komaki H."/>
            <person name="Tamura T."/>
        </authorList>
    </citation>
    <scope>NUCLEOTIDE SEQUENCE</scope>
    <source>
        <strain evidence="1">NBRC 15555</strain>
    </source>
</reference>
<organism evidence="1 2">
    <name type="scientific">Paractinoplanes ferrugineus</name>
    <dbReference type="NCBI Taxonomy" id="113564"/>
    <lineage>
        <taxon>Bacteria</taxon>
        <taxon>Bacillati</taxon>
        <taxon>Actinomycetota</taxon>
        <taxon>Actinomycetes</taxon>
        <taxon>Micromonosporales</taxon>
        <taxon>Micromonosporaceae</taxon>
        <taxon>Paractinoplanes</taxon>
    </lineage>
</organism>
<gene>
    <name evidence="1" type="ORF">Afe05nite_45580</name>
</gene>
<keyword evidence="2" id="KW-1185">Reference proteome</keyword>
<dbReference type="EMBL" id="BOMM01000040">
    <property type="protein sequence ID" value="GIE12718.1"/>
    <property type="molecule type" value="Genomic_DNA"/>
</dbReference>